<dbReference type="InterPro" id="IPR004155">
    <property type="entry name" value="PBS_lyase_HEAT"/>
</dbReference>
<evidence type="ECO:0000313" key="4">
    <source>
        <dbReference type="Proteomes" id="UP001589896"/>
    </source>
</evidence>
<evidence type="ECO:0000256" key="2">
    <source>
        <dbReference type="SAM" id="SignalP"/>
    </source>
</evidence>
<dbReference type="SMART" id="SM00567">
    <property type="entry name" value="EZ_HEAT"/>
    <property type="match status" value="3"/>
</dbReference>
<dbReference type="RefSeq" id="WP_386676710.1">
    <property type="nucleotide sequence ID" value="NZ_JBHLTG010000015.1"/>
</dbReference>
<organism evidence="3 4">
    <name type="scientific">Lysobacter korlensis</name>
    <dbReference type="NCBI Taxonomy" id="553636"/>
    <lineage>
        <taxon>Bacteria</taxon>
        <taxon>Pseudomonadati</taxon>
        <taxon>Pseudomonadota</taxon>
        <taxon>Gammaproteobacteria</taxon>
        <taxon>Lysobacterales</taxon>
        <taxon>Lysobacteraceae</taxon>
        <taxon>Lysobacter</taxon>
    </lineage>
</organism>
<evidence type="ECO:0000313" key="3">
    <source>
        <dbReference type="EMBL" id="MFC0682572.1"/>
    </source>
</evidence>
<keyword evidence="2" id="KW-0732">Signal</keyword>
<accession>A0ABV6S1I2</accession>
<keyword evidence="4" id="KW-1185">Reference proteome</keyword>
<sequence>MTAAHSLRLSMLLVLGGCTAATPAPVATEIPPATAVVSPATKTPAVPETCVDLDACVKRLRFLALRADEYNSLDASDQALIERMSTVKGATARLVSLLADPDKDVAELAAAALSNTPNIDPVYLPQVKAGLDRKLGWLPRALGRMDSDEAAREAVARFLVSEDAPANQENFAVKLSGRRALPWIVKHARCKPACGENDIYLLAAALKEMGNERGEAAPALMDIAESPSSSTTVAQGALQLVAALEKDGLAAEARLVALSRTRPELKHSVDLALIGTHSELAGDILASSLGPESDPVALRDVAVLGRAGRSAGPKVVELLHAPDWELRIAAATALGEIGYEPAIPLLAKVAQDPTDVRLQWVAVRALGRLRAIDARPELARLARDHWYPPVREAAVAALEELALPPAAPDADNAERRAIDRFWSWSHMGSTAAECERVTVESREMPGTLDGSTDSERIQLMSLAYPKLARYAPPPPPPEPGLRPTERAKAPTTEMTVPDVALRLDDGWLVGTSEGEWGGDLVFVQDGNRTKVIATHNVTGIHRLGSRVVVLSGLAHLTANRGAAFELVRKDKDWRLQPWRGLPAAPLGNSMTASGELLVQTAGGGTLLIAPNGTMRMAPCSR</sequence>
<proteinExistence type="predicted"/>
<feature type="compositionally biased region" description="Pro residues" evidence="1">
    <location>
        <begin position="471"/>
        <end position="480"/>
    </location>
</feature>
<feature type="chain" id="PRO_5047263260" evidence="2">
    <location>
        <begin position="21"/>
        <end position="621"/>
    </location>
</feature>
<name>A0ABV6S1I2_9GAMM</name>
<gene>
    <name evidence="3" type="ORF">ACFFGH_32485</name>
</gene>
<dbReference type="Gene3D" id="1.25.10.10">
    <property type="entry name" value="Leucine-rich Repeat Variant"/>
    <property type="match status" value="1"/>
</dbReference>
<evidence type="ECO:0000256" key="1">
    <source>
        <dbReference type="SAM" id="MobiDB-lite"/>
    </source>
</evidence>
<dbReference type="Proteomes" id="UP001589896">
    <property type="component" value="Unassembled WGS sequence"/>
</dbReference>
<comment type="caution">
    <text evidence="3">The sequence shown here is derived from an EMBL/GenBank/DDBJ whole genome shotgun (WGS) entry which is preliminary data.</text>
</comment>
<dbReference type="PROSITE" id="PS50176">
    <property type="entry name" value="ARM_REPEAT"/>
    <property type="match status" value="1"/>
</dbReference>
<reference evidence="3 4" key="1">
    <citation type="submission" date="2024-09" db="EMBL/GenBank/DDBJ databases">
        <authorList>
            <person name="Sun Q."/>
            <person name="Mori K."/>
        </authorList>
    </citation>
    <scope>NUCLEOTIDE SEQUENCE [LARGE SCALE GENOMIC DNA]</scope>
    <source>
        <strain evidence="3 4">KCTC 23076</strain>
    </source>
</reference>
<feature type="signal peptide" evidence="2">
    <location>
        <begin position="1"/>
        <end position="20"/>
    </location>
</feature>
<dbReference type="InterPro" id="IPR016024">
    <property type="entry name" value="ARM-type_fold"/>
</dbReference>
<feature type="region of interest" description="Disordered" evidence="1">
    <location>
        <begin position="468"/>
        <end position="492"/>
    </location>
</feature>
<dbReference type="InterPro" id="IPR000225">
    <property type="entry name" value="Armadillo"/>
</dbReference>
<dbReference type="InterPro" id="IPR011989">
    <property type="entry name" value="ARM-like"/>
</dbReference>
<protein>
    <submittedName>
        <fullName evidence="3">HEAT repeat domain-containing protein</fullName>
    </submittedName>
</protein>
<dbReference type="SUPFAM" id="SSF48371">
    <property type="entry name" value="ARM repeat"/>
    <property type="match status" value="1"/>
</dbReference>
<dbReference type="EMBL" id="JBHLTG010000015">
    <property type="protein sequence ID" value="MFC0682572.1"/>
    <property type="molecule type" value="Genomic_DNA"/>
</dbReference>
<dbReference type="Pfam" id="PF13646">
    <property type="entry name" value="HEAT_2"/>
    <property type="match status" value="1"/>
</dbReference>